<feature type="compositionally biased region" description="Polar residues" evidence="1">
    <location>
        <begin position="18"/>
        <end position="27"/>
    </location>
</feature>
<dbReference type="EMBL" id="CABPRJ010000001">
    <property type="protein sequence ID" value="VVC24176.1"/>
    <property type="molecule type" value="Genomic_DNA"/>
</dbReference>
<gene>
    <name evidence="2" type="ORF">CINCED_3A025368</name>
</gene>
<name>A0A5E4LYB6_9HEMI</name>
<evidence type="ECO:0000256" key="1">
    <source>
        <dbReference type="SAM" id="MobiDB-lite"/>
    </source>
</evidence>
<keyword evidence="3" id="KW-1185">Reference proteome</keyword>
<evidence type="ECO:0000313" key="2">
    <source>
        <dbReference type="EMBL" id="VVC24176.1"/>
    </source>
</evidence>
<reference evidence="2 3" key="1">
    <citation type="submission" date="2019-08" db="EMBL/GenBank/DDBJ databases">
        <authorList>
            <person name="Alioto T."/>
            <person name="Alioto T."/>
            <person name="Gomez Garrido J."/>
        </authorList>
    </citation>
    <scope>NUCLEOTIDE SEQUENCE [LARGE SCALE GENOMIC DNA]</scope>
</reference>
<accession>A0A5E4LYB6</accession>
<feature type="region of interest" description="Disordered" evidence="1">
    <location>
        <begin position="1"/>
        <end position="28"/>
    </location>
</feature>
<dbReference type="AlphaFoldDB" id="A0A5E4LYB6"/>
<sequence length="123" mass="13998">MHNLNGLNDFTRLGSEKAGSTNQSVTKAMSLDARRSQHPGVEHGNVQNQNMDIFYTKRAKTEAFETWCWGKALIITRRRKTRSEEVLCRADTHQSIWNALKENTKKRIGRLIRNNAVGNGNNS</sequence>
<organism evidence="2 3">
    <name type="scientific">Cinara cedri</name>
    <dbReference type="NCBI Taxonomy" id="506608"/>
    <lineage>
        <taxon>Eukaryota</taxon>
        <taxon>Metazoa</taxon>
        <taxon>Ecdysozoa</taxon>
        <taxon>Arthropoda</taxon>
        <taxon>Hexapoda</taxon>
        <taxon>Insecta</taxon>
        <taxon>Pterygota</taxon>
        <taxon>Neoptera</taxon>
        <taxon>Paraneoptera</taxon>
        <taxon>Hemiptera</taxon>
        <taxon>Sternorrhyncha</taxon>
        <taxon>Aphidomorpha</taxon>
        <taxon>Aphidoidea</taxon>
        <taxon>Aphididae</taxon>
        <taxon>Lachninae</taxon>
        <taxon>Cinara</taxon>
    </lineage>
</organism>
<dbReference type="Proteomes" id="UP000325440">
    <property type="component" value="Unassembled WGS sequence"/>
</dbReference>
<evidence type="ECO:0000313" key="3">
    <source>
        <dbReference type="Proteomes" id="UP000325440"/>
    </source>
</evidence>
<protein>
    <submittedName>
        <fullName evidence="2">Uncharacterized protein</fullName>
    </submittedName>
</protein>
<proteinExistence type="predicted"/>